<dbReference type="Gene3D" id="1.10.10.60">
    <property type="entry name" value="Homeodomain-like"/>
    <property type="match status" value="1"/>
</dbReference>
<keyword evidence="7" id="KW-1185">Reference proteome</keyword>
<dbReference type="Gene3D" id="1.10.357.10">
    <property type="entry name" value="Tetracycline Repressor, domain 2"/>
    <property type="match status" value="1"/>
</dbReference>
<dbReference type="RefSeq" id="WP_205118693.1">
    <property type="nucleotide sequence ID" value="NZ_JAFBCM010000001.1"/>
</dbReference>
<dbReference type="SUPFAM" id="SSF48498">
    <property type="entry name" value="Tetracyclin repressor-like, C-terminal domain"/>
    <property type="match status" value="1"/>
</dbReference>
<gene>
    <name evidence="6" type="ORF">ACFOUW_16270</name>
</gene>
<name>A0ABV7YE15_9ACTN</name>
<keyword evidence="1" id="KW-0805">Transcription regulation</keyword>
<evidence type="ECO:0000256" key="2">
    <source>
        <dbReference type="ARBA" id="ARBA00023125"/>
    </source>
</evidence>
<dbReference type="SUPFAM" id="SSF46689">
    <property type="entry name" value="Homeodomain-like"/>
    <property type="match status" value="1"/>
</dbReference>
<dbReference type="PROSITE" id="PS50977">
    <property type="entry name" value="HTH_TETR_2"/>
    <property type="match status" value="1"/>
</dbReference>
<protein>
    <submittedName>
        <fullName evidence="6">TetR/AcrR family transcriptional regulator</fullName>
    </submittedName>
</protein>
<dbReference type="InterPro" id="IPR036271">
    <property type="entry name" value="Tet_transcr_reg_TetR-rel_C_sf"/>
</dbReference>
<dbReference type="Pfam" id="PF00440">
    <property type="entry name" value="TetR_N"/>
    <property type="match status" value="1"/>
</dbReference>
<sequence>MPRGVELAWRSARGTKPGPRPALTLERIVGAAIEVADEAGLAAVSLARVAAALGCATTSLYRHVRAKDDLVVLMCDAAAAPPADLPAPDPLHWQRSLRDLASRIFQLYRAHPWALDVPPSGPPTTPNQLLWGEHLLRALSRTTLTYADQLRTITLITGYAREQARLATDPVIARDEAPAAEDGGYFQLLSAVMTPDRYPMFCRVLADDELTTGIGYTDEDFEFGLARILTGLTELNERQPPP</sequence>
<dbReference type="InterPro" id="IPR009057">
    <property type="entry name" value="Homeodomain-like_sf"/>
</dbReference>
<dbReference type="InterPro" id="IPR001647">
    <property type="entry name" value="HTH_TetR"/>
</dbReference>
<dbReference type="PANTHER" id="PTHR30055:SF151">
    <property type="entry name" value="TRANSCRIPTIONAL REGULATORY PROTEIN"/>
    <property type="match status" value="1"/>
</dbReference>
<keyword evidence="2 4" id="KW-0238">DNA-binding</keyword>
<dbReference type="Pfam" id="PF02909">
    <property type="entry name" value="TetR_C_1"/>
    <property type="match status" value="1"/>
</dbReference>
<evidence type="ECO:0000256" key="4">
    <source>
        <dbReference type="PROSITE-ProRule" id="PRU00335"/>
    </source>
</evidence>
<dbReference type="EMBL" id="JBHRZH010000015">
    <property type="protein sequence ID" value="MFC3762398.1"/>
    <property type="molecule type" value="Genomic_DNA"/>
</dbReference>
<feature type="DNA-binding region" description="H-T-H motif" evidence="4">
    <location>
        <begin position="45"/>
        <end position="64"/>
    </location>
</feature>
<dbReference type="InterPro" id="IPR004111">
    <property type="entry name" value="Repressor_TetR_C"/>
</dbReference>
<reference evidence="7" key="1">
    <citation type="journal article" date="2019" name="Int. J. Syst. Evol. Microbiol.">
        <title>The Global Catalogue of Microorganisms (GCM) 10K type strain sequencing project: providing services to taxonomists for standard genome sequencing and annotation.</title>
        <authorList>
            <consortium name="The Broad Institute Genomics Platform"/>
            <consortium name="The Broad Institute Genome Sequencing Center for Infectious Disease"/>
            <person name="Wu L."/>
            <person name="Ma J."/>
        </authorList>
    </citation>
    <scope>NUCLEOTIDE SEQUENCE [LARGE SCALE GENOMIC DNA]</scope>
    <source>
        <strain evidence="7">CGMCC 4.7241</strain>
    </source>
</reference>
<evidence type="ECO:0000313" key="7">
    <source>
        <dbReference type="Proteomes" id="UP001595699"/>
    </source>
</evidence>
<organism evidence="6 7">
    <name type="scientific">Tenggerimyces flavus</name>
    <dbReference type="NCBI Taxonomy" id="1708749"/>
    <lineage>
        <taxon>Bacteria</taxon>
        <taxon>Bacillati</taxon>
        <taxon>Actinomycetota</taxon>
        <taxon>Actinomycetes</taxon>
        <taxon>Propionibacteriales</taxon>
        <taxon>Nocardioidaceae</taxon>
        <taxon>Tenggerimyces</taxon>
    </lineage>
</organism>
<dbReference type="Proteomes" id="UP001595699">
    <property type="component" value="Unassembled WGS sequence"/>
</dbReference>
<comment type="caution">
    <text evidence="6">The sequence shown here is derived from an EMBL/GenBank/DDBJ whole genome shotgun (WGS) entry which is preliminary data.</text>
</comment>
<keyword evidence="3" id="KW-0804">Transcription</keyword>
<proteinExistence type="predicted"/>
<evidence type="ECO:0000313" key="6">
    <source>
        <dbReference type="EMBL" id="MFC3762398.1"/>
    </source>
</evidence>
<evidence type="ECO:0000256" key="3">
    <source>
        <dbReference type="ARBA" id="ARBA00023163"/>
    </source>
</evidence>
<dbReference type="PANTHER" id="PTHR30055">
    <property type="entry name" value="HTH-TYPE TRANSCRIPTIONAL REGULATOR RUTR"/>
    <property type="match status" value="1"/>
</dbReference>
<evidence type="ECO:0000259" key="5">
    <source>
        <dbReference type="PROSITE" id="PS50977"/>
    </source>
</evidence>
<feature type="domain" description="HTH tetR-type" evidence="5">
    <location>
        <begin position="22"/>
        <end position="82"/>
    </location>
</feature>
<dbReference type="PRINTS" id="PR00455">
    <property type="entry name" value="HTHTETR"/>
</dbReference>
<evidence type="ECO:0000256" key="1">
    <source>
        <dbReference type="ARBA" id="ARBA00023015"/>
    </source>
</evidence>
<accession>A0ABV7YE15</accession>
<dbReference type="InterPro" id="IPR050109">
    <property type="entry name" value="HTH-type_TetR-like_transc_reg"/>
</dbReference>